<proteinExistence type="predicted"/>
<comment type="caution">
    <text evidence="1">The sequence shown here is derived from an EMBL/GenBank/DDBJ whole genome shotgun (WGS) entry which is preliminary data.</text>
</comment>
<dbReference type="AlphaFoldDB" id="X0SH03"/>
<name>X0SH03_9ZZZZ</name>
<organism evidence="1">
    <name type="scientific">marine sediment metagenome</name>
    <dbReference type="NCBI Taxonomy" id="412755"/>
    <lineage>
        <taxon>unclassified sequences</taxon>
        <taxon>metagenomes</taxon>
        <taxon>ecological metagenomes</taxon>
    </lineage>
</organism>
<gene>
    <name evidence="1" type="ORF">S01H1_13247</name>
</gene>
<protein>
    <submittedName>
        <fullName evidence="1">Uncharacterized protein</fullName>
    </submittedName>
</protein>
<dbReference type="EMBL" id="BARS01006838">
    <property type="protein sequence ID" value="GAF74391.1"/>
    <property type="molecule type" value="Genomic_DNA"/>
</dbReference>
<reference evidence="1" key="1">
    <citation type="journal article" date="2014" name="Front. Microbiol.">
        <title>High frequency of phylogenetically diverse reductive dehalogenase-homologous genes in deep subseafloor sedimentary metagenomes.</title>
        <authorList>
            <person name="Kawai M."/>
            <person name="Futagami T."/>
            <person name="Toyoda A."/>
            <person name="Takaki Y."/>
            <person name="Nishi S."/>
            <person name="Hori S."/>
            <person name="Arai W."/>
            <person name="Tsubouchi T."/>
            <person name="Morono Y."/>
            <person name="Uchiyama I."/>
            <person name="Ito T."/>
            <person name="Fujiyama A."/>
            <person name="Inagaki F."/>
            <person name="Takami H."/>
        </authorList>
    </citation>
    <scope>NUCLEOTIDE SEQUENCE</scope>
    <source>
        <strain evidence="1">Expedition CK06-06</strain>
    </source>
</reference>
<accession>X0SH03</accession>
<sequence>MGIDPMKVRTVSLGTAAGLGESDLTRMDIVGEELKQLKFKVKLPQEQLQQSFPLLQIIGAEKACSGCLIPLLSDLLRLQEQGTKLEKPLAICLGKHPEVPEDKAWLLVGDCARVEGKDERNWVGGCPLSKEALLSSLIWYMSK</sequence>
<evidence type="ECO:0000313" key="1">
    <source>
        <dbReference type="EMBL" id="GAF74391.1"/>
    </source>
</evidence>